<gene>
    <name evidence="11" type="primary">trpC</name>
    <name evidence="14" type="ORF">EGH25_03200</name>
</gene>
<comment type="catalytic activity">
    <reaction evidence="1 11">
        <text>1-(2-carboxyphenylamino)-1-deoxy-D-ribulose 5-phosphate + H(+) = (1S,2R)-1-C-(indol-3-yl)glycerol 3-phosphate + CO2 + H2O</text>
        <dbReference type="Rhea" id="RHEA:23476"/>
        <dbReference type="ChEBI" id="CHEBI:15377"/>
        <dbReference type="ChEBI" id="CHEBI:15378"/>
        <dbReference type="ChEBI" id="CHEBI:16526"/>
        <dbReference type="ChEBI" id="CHEBI:58613"/>
        <dbReference type="ChEBI" id="CHEBI:58866"/>
        <dbReference type="EC" id="4.1.1.48"/>
    </reaction>
</comment>
<dbReference type="PROSITE" id="PS00614">
    <property type="entry name" value="IGPS"/>
    <property type="match status" value="1"/>
</dbReference>
<reference evidence="14" key="1">
    <citation type="submission" date="2022-09" db="EMBL/GenBank/DDBJ databases">
        <title>Haloadaptaus new haloarchaeum isolated from saline soil.</title>
        <authorList>
            <person name="Duran-Viseras A."/>
            <person name="Sanchez-Porro C."/>
            <person name="Ventosa A."/>
        </authorList>
    </citation>
    <scope>NUCLEOTIDE SEQUENCE</scope>
    <source>
        <strain evidence="14">F3-133</strain>
    </source>
</reference>
<feature type="domain" description="Indole-3-glycerol phosphate synthase" evidence="13">
    <location>
        <begin position="5"/>
        <end position="244"/>
    </location>
</feature>
<accession>A0A9Q4C2P2</accession>
<evidence type="ECO:0000256" key="12">
    <source>
        <dbReference type="SAM" id="MobiDB-lite"/>
    </source>
</evidence>
<dbReference type="InterPro" id="IPR001468">
    <property type="entry name" value="Indole-3-GlycerolPSynthase_CS"/>
</dbReference>
<dbReference type="PANTHER" id="PTHR22854">
    <property type="entry name" value="TRYPTOPHAN BIOSYNTHESIS PROTEIN"/>
    <property type="match status" value="1"/>
</dbReference>
<dbReference type="InterPro" id="IPR011060">
    <property type="entry name" value="RibuloseP-bd_barrel"/>
</dbReference>
<dbReference type="GO" id="GO:0004640">
    <property type="term" value="F:phosphoribosylanthranilate isomerase activity"/>
    <property type="evidence" value="ECO:0007669"/>
    <property type="project" value="TreeGrafter"/>
</dbReference>
<dbReference type="CDD" id="cd00331">
    <property type="entry name" value="IGPS"/>
    <property type="match status" value="1"/>
</dbReference>
<keyword evidence="7 11" id="KW-0210">Decarboxylase</keyword>
<feature type="region of interest" description="Disordered" evidence="12">
    <location>
        <begin position="1"/>
        <end position="23"/>
    </location>
</feature>
<dbReference type="GO" id="GO:0004425">
    <property type="term" value="F:indole-3-glycerol-phosphate synthase activity"/>
    <property type="evidence" value="ECO:0007669"/>
    <property type="project" value="UniProtKB-UniRule"/>
</dbReference>
<evidence type="ECO:0000256" key="7">
    <source>
        <dbReference type="ARBA" id="ARBA00022793"/>
    </source>
</evidence>
<name>A0A9Q4C2P2_9EURY</name>
<dbReference type="RefSeq" id="WP_266086150.1">
    <property type="nucleotide sequence ID" value="NZ_RKLV01000002.1"/>
</dbReference>
<evidence type="ECO:0000256" key="2">
    <source>
        <dbReference type="ARBA" id="ARBA00004696"/>
    </source>
</evidence>
<organism evidence="14 15">
    <name type="scientific">Halorutilus salinus</name>
    <dbReference type="NCBI Taxonomy" id="2487751"/>
    <lineage>
        <taxon>Archaea</taxon>
        <taxon>Methanobacteriati</taxon>
        <taxon>Methanobacteriota</taxon>
        <taxon>Stenosarchaea group</taxon>
        <taxon>Halobacteria</taxon>
        <taxon>Halorutilales</taxon>
        <taxon>Halorutilaceae</taxon>
        <taxon>Halorutilus</taxon>
    </lineage>
</organism>
<evidence type="ECO:0000256" key="11">
    <source>
        <dbReference type="HAMAP-Rule" id="MF_00134"/>
    </source>
</evidence>
<comment type="caution">
    <text evidence="14">The sequence shown here is derived from an EMBL/GenBank/DDBJ whole genome shotgun (WGS) entry which is preliminary data.</text>
</comment>
<protein>
    <recommendedName>
        <fullName evidence="5 11">Indole-3-glycerol phosphate synthase</fullName>
        <shortName evidence="11">IGPS</shortName>
        <ecNumber evidence="4 11">4.1.1.48</ecNumber>
    </recommendedName>
</protein>
<dbReference type="PANTHER" id="PTHR22854:SF2">
    <property type="entry name" value="INDOLE-3-GLYCEROL-PHOSPHATE SYNTHASE"/>
    <property type="match status" value="1"/>
</dbReference>
<dbReference type="SUPFAM" id="SSF51366">
    <property type="entry name" value="Ribulose-phoshate binding barrel"/>
    <property type="match status" value="1"/>
</dbReference>
<dbReference type="EC" id="4.1.1.48" evidence="4 11"/>
<evidence type="ECO:0000256" key="4">
    <source>
        <dbReference type="ARBA" id="ARBA00012362"/>
    </source>
</evidence>
<dbReference type="HAMAP" id="MF_00134_A">
    <property type="entry name" value="IGPS_A"/>
    <property type="match status" value="1"/>
</dbReference>
<dbReference type="EMBL" id="RKLV01000002">
    <property type="protein sequence ID" value="MCX2818358.1"/>
    <property type="molecule type" value="Genomic_DNA"/>
</dbReference>
<keyword evidence="8 11" id="KW-0822">Tryptophan biosynthesis</keyword>
<evidence type="ECO:0000313" key="15">
    <source>
        <dbReference type="Proteomes" id="UP001149411"/>
    </source>
</evidence>
<dbReference type="Proteomes" id="UP001149411">
    <property type="component" value="Unassembled WGS sequence"/>
</dbReference>
<keyword evidence="15" id="KW-1185">Reference proteome</keyword>
<dbReference type="Gene3D" id="3.20.20.70">
    <property type="entry name" value="Aldolase class I"/>
    <property type="match status" value="1"/>
</dbReference>
<evidence type="ECO:0000313" key="14">
    <source>
        <dbReference type="EMBL" id="MCX2818358.1"/>
    </source>
</evidence>
<evidence type="ECO:0000256" key="5">
    <source>
        <dbReference type="ARBA" id="ARBA00018080"/>
    </source>
</evidence>
<evidence type="ECO:0000259" key="13">
    <source>
        <dbReference type="Pfam" id="PF00218"/>
    </source>
</evidence>
<evidence type="ECO:0000256" key="8">
    <source>
        <dbReference type="ARBA" id="ARBA00022822"/>
    </source>
</evidence>
<keyword evidence="6 11" id="KW-0028">Amino-acid biosynthesis</keyword>
<evidence type="ECO:0000256" key="1">
    <source>
        <dbReference type="ARBA" id="ARBA00001633"/>
    </source>
</evidence>
<dbReference type="InterPro" id="IPR013785">
    <property type="entry name" value="Aldolase_TIM"/>
</dbReference>
<evidence type="ECO:0000256" key="3">
    <source>
        <dbReference type="ARBA" id="ARBA00008737"/>
    </source>
</evidence>
<evidence type="ECO:0000256" key="10">
    <source>
        <dbReference type="ARBA" id="ARBA00023239"/>
    </source>
</evidence>
<sequence length="247" mass="26803">MHPDVREILEDAEERAESAERAFDTVDPRDFIGAVEETKEAGRVPVVAEVKPTSPTTEGTVALDPAETAREMVAGGATAVSVLTEPRRFGGSADALREVREAVDVPVLRKDFVVDEAQIREVRADLLLLITAFVDDLGGLVDEARSAGFEPLVETHTRDELETALRTGARVIGVNSRDLRRLEVDLGRAEELLPTVPDDRVGVAESGMEKPEDVRRMIDAGADAVLVGTAITRADDVREKTRELVEA</sequence>
<comment type="pathway">
    <text evidence="2 11">Amino-acid biosynthesis; L-tryptophan biosynthesis; L-tryptophan from chorismate: step 4/5.</text>
</comment>
<keyword evidence="9 11" id="KW-0057">Aromatic amino acid biosynthesis</keyword>
<keyword evidence="10 11" id="KW-0456">Lyase</keyword>
<dbReference type="GO" id="GO:0000162">
    <property type="term" value="P:L-tryptophan biosynthetic process"/>
    <property type="evidence" value="ECO:0007669"/>
    <property type="project" value="UniProtKB-UniRule"/>
</dbReference>
<dbReference type="Pfam" id="PF00218">
    <property type="entry name" value="IGPS"/>
    <property type="match status" value="1"/>
</dbReference>
<dbReference type="InterPro" id="IPR013798">
    <property type="entry name" value="Indole-3-glycerol_P_synth_dom"/>
</dbReference>
<comment type="similarity">
    <text evidence="3 11">Belongs to the TrpC family.</text>
</comment>
<evidence type="ECO:0000256" key="9">
    <source>
        <dbReference type="ARBA" id="ARBA00023141"/>
    </source>
</evidence>
<evidence type="ECO:0000256" key="6">
    <source>
        <dbReference type="ARBA" id="ARBA00022605"/>
    </source>
</evidence>
<dbReference type="AlphaFoldDB" id="A0A9Q4C2P2"/>
<dbReference type="InterPro" id="IPR045186">
    <property type="entry name" value="Indole-3-glycerol_P_synth"/>
</dbReference>
<proteinExistence type="inferred from homology"/>